<dbReference type="Proteomes" id="UP000648801">
    <property type="component" value="Unassembled WGS sequence"/>
</dbReference>
<dbReference type="EMBL" id="BMJB01000001">
    <property type="protein sequence ID" value="GGA72084.1"/>
    <property type="molecule type" value="Genomic_DNA"/>
</dbReference>
<reference evidence="2" key="1">
    <citation type="journal article" date="2014" name="Int. J. Syst. Evol. Microbiol.">
        <title>Complete genome sequence of Corynebacterium casei LMG S-19264T (=DSM 44701T), isolated from a smear-ripened cheese.</title>
        <authorList>
            <consortium name="US DOE Joint Genome Institute (JGI-PGF)"/>
            <person name="Walter F."/>
            <person name="Albersmeier A."/>
            <person name="Kalinowski J."/>
            <person name="Ruckert C."/>
        </authorList>
    </citation>
    <scope>NUCLEOTIDE SEQUENCE</scope>
    <source>
        <strain evidence="2">CGMCC 1.15447</strain>
    </source>
</reference>
<sequence>MAHVQLQVSDPSTCQAPNGPFEHVYVTIADVQANVSSSAGSSDSGWVDLTPGLSGHPVQIDLLGQASNQCFLASLGDPQELQPGKYQQIRVILTDNTSATDSKELPNNLCTNGVANCVVLNDNTVHTLQLSSEANTGIKIPPGQIANGGLTVAAGDTKELDIDFNTCVSIVEQGNGVFRLKPVLHAGEVTTSATSINGTVIDSVTGNPTTGPVLVALEQKDANGVDRVFMNTLTNTSGQFVFCPLPSGTYDVVIVGETSASAVYAPTVITGVSTGSALGTVQLHPSTVASAAASLQGMVTSQNGATPAAATSIDVQVSALEQVATGLTVTMPQVPSTANAVLALTTGSSTTCPAAKDCVSYTLLLPAAVPYVGAFAAGGTTLAQSVLPASYTVDGIALVPSSGGTLDCSPSEQQATPITPVAGTTLPVTALAFAGCQ</sequence>
<proteinExistence type="predicted"/>
<dbReference type="SUPFAM" id="SSF49452">
    <property type="entry name" value="Starch-binding domain-like"/>
    <property type="match status" value="1"/>
</dbReference>
<dbReference type="InterPro" id="IPR013784">
    <property type="entry name" value="Carb-bd-like_fold"/>
</dbReference>
<comment type="caution">
    <text evidence="2">The sequence shown here is derived from an EMBL/GenBank/DDBJ whole genome shotgun (WGS) entry which is preliminary data.</text>
</comment>
<feature type="domain" description="DUF4382" evidence="1">
    <location>
        <begin position="2"/>
        <end position="182"/>
    </location>
</feature>
<dbReference type="Pfam" id="PF14321">
    <property type="entry name" value="DUF4382"/>
    <property type="match status" value="1"/>
</dbReference>
<dbReference type="GO" id="GO:0030246">
    <property type="term" value="F:carbohydrate binding"/>
    <property type="evidence" value="ECO:0007669"/>
    <property type="project" value="InterPro"/>
</dbReference>
<dbReference type="InterPro" id="IPR025491">
    <property type="entry name" value="DUF4382"/>
</dbReference>
<keyword evidence="3" id="KW-1185">Reference proteome</keyword>
<evidence type="ECO:0000259" key="1">
    <source>
        <dbReference type="Pfam" id="PF14321"/>
    </source>
</evidence>
<evidence type="ECO:0000313" key="2">
    <source>
        <dbReference type="EMBL" id="GGA72084.1"/>
    </source>
</evidence>
<gene>
    <name evidence="2" type="ORF">GCM10011507_24620</name>
</gene>
<keyword evidence="2" id="KW-0449">Lipoprotein</keyword>
<dbReference type="AlphaFoldDB" id="A0A916RUS3"/>
<reference evidence="2" key="2">
    <citation type="submission" date="2020-09" db="EMBL/GenBank/DDBJ databases">
        <authorList>
            <person name="Sun Q."/>
            <person name="Zhou Y."/>
        </authorList>
    </citation>
    <scope>NUCLEOTIDE SEQUENCE</scope>
    <source>
        <strain evidence="2">CGMCC 1.15447</strain>
    </source>
</reference>
<accession>A0A916RUS3</accession>
<protein>
    <submittedName>
        <fullName evidence="2">Lipoprotein</fullName>
    </submittedName>
</protein>
<organism evidence="2 3">
    <name type="scientific">Edaphobacter acidisoli</name>
    <dbReference type="NCBI Taxonomy" id="2040573"/>
    <lineage>
        <taxon>Bacteria</taxon>
        <taxon>Pseudomonadati</taxon>
        <taxon>Acidobacteriota</taxon>
        <taxon>Terriglobia</taxon>
        <taxon>Terriglobales</taxon>
        <taxon>Acidobacteriaceae</taxon>
        <taxon>Edaphobacter</taxon>
    </lineage>
</organism>
<name>A0A916RUS3_9BACT</name>
<evidence type="ECO:0000313" key="3">
    <source>
        <dbReference type="Proteomes" id="UP000648801"/>
    </source>
</evidence>